<dbReference type="CDD" id="cd18791">
    <property type="entry name" value="SF2_C_RHA"/>
    <property type="match status" value="1"/>
</dbReference>
<dbReference type="InParanoid" id="A0A165B3E7"/>
<gene>
    <name evidence="4" type="ORF">LAESUDRAFT_804154</name>
</gene>
<dbReference type="Pfam" id="PF00271">
    <property type="entry name" value="Helicase_C"/>
    <property type="match status" value="1"/>
</dbReference>
<evidence type="ECO:0008006" key="6">
    <source>
        <dbReference type="Google" id="ProtNLM"/>
    </source>
</evidence>
<dbReference type="AlphaFoldDB" id="A0A165B3E7"/>
<dbReference type="PANTHER" id="PTHR18934:SF136">
    <property type="entry name" value="ATP-DEPENDENT RNA HELICASE DHX35-RELATED"/>
    <property type="match status" value="1"/>
</dbReference>
<dbReference type="OrthoDB" id="10253254at2759"/>
<reference evidence="4 5" key="1">
    <citation type="journal article" date="2016" name="Mol. Biol. Evol.">
        <title>Comparative Genomics of Early-Diverging Mushroom-Forming Fungi Provides Insights into the Origins of Lignocellulose Decay Capabilities.</title>
        <authorList>
            <person name="Nagy L.G."/>
            <person name="Riley R."/>
            <person name="Tritt A."/>
            <person name="Adam C."/>
            <person name="Daum C."/>
            <person name="Floudas D."/>
            <person name="Sun H."/>
            <person name="Yadav J.S."/>
            <person name="Pangilinan J."/>
            <person name="Larsson K.H."/>
            <person name="Matsuura K."/>
            <person name="Barry K."/>
            <person name="Labutti K."/>
            <person name="Kuo R."/>
            <person name="Ohm R.A."/>
            <person name="Bhattacharya S.S."/>
            <person name="Shirouzu T."/>
            <person name="Yoshinaga Y."/>
            <person name="Martin F.M."/>
            <person name="Grigoriev I.V."/>
            <person name="Hibbett D.S."/>
        </authorList>
    </citation>
    <scope>NUCLEOTIDE SEQUENCE [LARGE SCALE GENOMIC DNA]</scope>
    <source>
        <strain evidence="4 5">93-53</strain>
    </source>
</reference>
<dbReference type="STRING" id="1314785.A0A165B3E7"/>
<dbReference type="PANTHER" id="PTHR18934">
    <property type="entry name" value="ATP-DEPENDENT RNA HELICASE"/>
    <property type="match status" value="1"/>
</dbReference>
<feature type="domain" description="Helicase ATP-binding" evidence="2">
    <location>
        <begin position="1"/>
        <end position="78"/>
    </location>
</feature>
<protein>
    <recommendedName>
        <fullName evidence="6">P-loop containing nucleoside triphosphate hydrolase protein</fullName>
    </recommendedName>
</protein>
<dbReference type="EMBL" id="KV427695">
    <property type="protein sequence ID" value="KZT00149.1"/>
    <property type="molecule type" value="Genomic_DNA"/>
</dbReference>
<dbReference type="SMART" id="SM00490">
    <property type="entry name" value="HELICc"/>
    <property type="match status" value="1"/>
</dbReference>
<evidence type="ECO:0000313" key="4">
    <source>
        <dbReference type="EMBL" id="KZT00149.1"/>
    </source>
</evidence>
<dbReference type="SUPFAM" id="SSF52540">
    <property type="entry name" value="P-loop containing nucleoside triphosphate hydrolases"/>
    <property type="match status" value="1"/>
</dbReference>
<evidence type="ECO:0000259" key="2">
    <source>
        <dbReference type="PROSITE" id="PS51192"/>
    </source>
</evidence>
<dbReference type="PROSITE" id="PS00690">
    <property type="entry name" value="DEAH_ATP_HELICASE"/>
    <property type="match status" value="1"/>
</dbReference>
<sequence length="256" mass="28923">MTDGMFFRKTLLDPLLSRYSVIMIDEAHERSVYTDLMLGILKKTRRKRSFLRLIVSSSTLDATSFLEYFTSGNAPDDATIVSLKGRMFPVQVAYLQEPVPDYVRKAAEVVWNVHLQMKWKGDILVFMTGPEETDRCLEELSEMLPSIGCLILTSHTVSLPRNAMRIWPLVLHAGLCKNEQLAVFESAERGSRKVVISTNIAEASVTIDSIKFVIDFGFVKVHYHSTLYKPIVDRLIRSAPIYLTTALSSLFTVPVS</sequence>
<dbReference type="InterPro" id="IPR027417">
    <property type="entry name" value="P-loop_NTPase"/>
</dbReference>
<dbReference type="PROSITE" id="PS51192">
    <property type="entry name" value="HELICASE_ATP_BIND_1"/>
    <property type="match status" value="1"/>
</dbReference>
<name>A0A165B3E7_9APHY</name>
<dbReference type="GO" id="GO:0016787">
    <property type="term" value="F:hydrolase activity"/>
    <property type="evidence" value="ECO:0007669"/>
    <property type="project" value="UniProtKB-KW"/>
</dbReference>
<dbReference type="GO" id="GO:0003723">
    <property type="term" value="F:RNA binding"/>
    <property type="evidence" value="ECO:0007669"/>
    <property type="project" value="TreeGrafter"/>
</dbReference>
<dbReference type="InterPro" id="IPR001650">
    <property type="entry name" value="Helicase_C-like"/>
</dbReference>
<dbReference type="PROSITE" id="PS51194">
    <property type="entry name" value="HELICASE_CTER"/>
    <property type="match status" value="1"/>
</dbReference>
<dbReference type="InterPro" id="IPR014001">
    <property type="entry name" value="Helicase_ATP-bd"/>
</dbReference>
<dbReference type="Proteomes" id="UP000076871">
    <property type="component" value="Unassembled WGS sequence"/>
</dbReference>
<evidence type="ECO:0000313" key="5">
    <source>
        <dbReference type="Proteomes" id="UP000076871"/>
    </source>
</evidence>
<dbReference type="RefSeq" id="XP_040757889.1">
    <property type="nucleotide sequence ID" value="XM_040914025.1"/>
</dbReference>
<feature type="domain" description="Helicase C-terminal" evidence="3">
    <location>
        <begin position="98"/>
        <end position="256"/>
    </location>
</feature>
<dbReference type="GO" id="GO:0071013">
    <property type="term" value="C:catalytic step 2 spliceosome"/>
    <property type="evidence" value="ECO:0007669"/>
    <property type="project" value="TreeGrafter"/>
</dbReference>
<dbReference type="GO" id="GO:0004386">
    <property type="term" value="F:helicase activity"/>
    <property type="evidence" value="ECO:0007669"/>
    <property type="project" value="TreeGrafter"/>
</dbReference>
<proteinExistence type="predicted"/>
<evidence type="ECO:0000259" key="3">
    <source>
        <dbReference type="PROSITE" id="PS51194"/>
    </source>
</evidence>
<evidence type="ECO:0000256" key="1">
    <source>
        <dbReference type="ARBA" id="ARBA00022801"/>
    </source>
</evidence>
<keyword evidence="5" id="KW-1185">Reference proteome</keyword>
<organism evidence="4 5">
    <name type="scientific">Laetiporus sulphureus 93-53</name>
    <dbReference type="NCBI Taxonomy" id="1314785"/>
    <lineage>
        <taxon>Eukaryota</taxon>
        <taxon>Fungi</taxon>
        <taxon>Dikarya</taxon>
        <taxon>Basidiomycota</taxon>
        <taxon>Agaricomycotina</taxon>
        <taxon>Agaricomycetes</taxon>
        <taxon>Polyporales</taxon>
        <taxon>Laetiporus</taxon>
    </lineage>
</organism>
<dbReference type="InterPro" id="IPR002464">
    <property type="entry name" value="DNA/RNA_helicase_DEAH_CS"/>
</dbReference>
<keyword evidence="1" id="KW-0378">Hydrolase</keyword>
<dbReference type="Gene3D" id="3.40.50.300">
    <property type="entry name" value="P-loop containing nucleotide triphosphate hydrolases"/>
    <property type="match status" value="2"/>
</dbReference>
<accession>A0A165B3E7</accession>
<dbReference type="GeneID" id="63831053"/>